<reference evidence="2" key="1">
    <citation type="journal article" date="2014" name="Front. Microbiol.">
        <title>High frequency of phylogenetically diverse reductive dehalogenase-homologous genes in deep subseafloor sedimentary metagenomes.</title>
        <authorList>
            <person name="Kawai M."/>
            <person name="Futagami T."/>
            <person name="Toyoda A."/>
            <person name="Takaki Y."/>
            <person name="Nishi S."/>
            <person name="Hori S."/>
            <person name="Arai W."/>
            <person name="Tsubouchi T."/>
            <person name="Morono Y."/>
            <person name="Uchiyama I."/>
            <person name="Ito T."/>
            <person name="Fujiyama A."/>
            <person name="Inagaki F."/>
            <person name="Takami H."/>
        </authorList>
    </citation>
    <scope>NUCLEOTIDE SEQUENCE</scope>
    <source>
        <strain evidence="2">Expedition CK06-06</strain>
    </source>
</reference>
<protein>
    <submittedName>
        <fullName evidence="2">Uncharacterized protein</fullName>
    </submittedName>
</protein>
<keyword evidence="1" id="KW-1133">Transmembrane helix</keyword>
<keyword evidence="1" id="KW-0812">Transmembrane</keyword>
<dbReference type="AlphaFoldDB" id="X1GKY7"/>
<dbReference type="EMBL" id="BARU01010502">
    <property type="protein sequence ID" value="GAH33668.1"/>
    <property type="molecule type" value="Genomic_DNA"/>
</dbReference>
<evidence type="ECO:0000313" key="2">
    <source>
        <dbReference type="EMBL" id="GAH33668.1"/>
    </source>
</evidence>
<keyword evidence="1" id="KW-0472">Membrane</keyword>
<proteinExistence type="predicted"/>
<name>X1GKY7_9ZZZZ</name>
<feature type="transmembrane region" description="Helical" evidence="1">
    <location>
        <begin position="15"/>
        <end position="32"/>
    </location>
</feature>
<gene>
    <name evidence="2" type="ORF">S03H2_20006</name>
</gene>
<accession>X1GKY7</accession>
<feature type="non-terminal residue" evidence="2">
    <location>
        <position position="82"/>
    </location>
</feature>
<evidence type="ECO:0000256" key="1">
    <source>
        <dbReference type="SAM" id="Phobius"/>
    </source>
</evidence>
<sequence>MLHSGLVKYSIKEKSKYLFGFYCIYIGTALIMEAKMQVMNFHDNMEKYDLSGGGDYVMLWALSDLGNTLEQSHLLYSTSNRY</sequence>
<comment type="caution">
    <text evidence="2">The sequence shown here is derived from an EMBL/GenBank/DDBJ whole genome shotgun (WGS) entry which is preliminary data.</text>
</comment>
<organism evidence="2">
    <name type="scientific">marine sediment metagenome</name>
    <dbReference type="NCBI Taxonomy" id="412755"/>
    <lineage>
        <taxon>unclassified sequences</taxon>
        <taxon>metagenomes</taxon>
        <taxon>ecological metagenomes</taxon>
    </lineage>
</organism>